<organism evidence="2">
    <name type="scientific">Gaeumannomyces tritici (strain R3-111a-1)</name>
    <name type="common">Wheat and barley take-all root rot fungus</name>
    <name type="synonym">Gaeumannomyces graminis var. tritici</name>
    <dbReference type="NCBI Taxonomy" id="644352"/>
    <lineage>
        <taxon>Eukaryota</taxon>
        <taxon>Fungi</taxon>
        <taxon>Dikarya</taxon>
        <taxon>Ascomycota</taxon>
        <taxon>Pezizomycotina</taxon>
        <taxon>Sordariomycetes</taxon>
        <taxon>Sordariomycetidae</taxon>
        <taxon>Magnaporthales</taxon>
        <taxon>Magnaporthaceae</taxon>
        <taxon>Gaeumannomyces</taxon>
    </lineage>
</organism>
<reference evidence="2" key="2">
    <citation type="submission" date="2010-07" db="EMBL/GenBank/DDBJ databases">
        <authorList>
            <consortium name="The Broad Institute Genome Sequencing Platform"/>
            <consortium name="Broad Institute Genome Sequencing Center for Infectious Disease"/>
            <person name="Ma L.-J."/>
            <person name="Dead R."/>
            <person name="Young S."/>
            <person name="Zeng Q."/>
            <person name="Koehrsen M."/>
            <person name="Alvarado L."/>
            <person name="Berlin A."/>
            <person name="Chapman S.B."/>
            <person name="Chen Z."/>
            <person name="Freedman E."/>
            <person name="Gellesch M."/>
            <person name="Goldberg J."/>
            <person name="Griggs A."/>
            <person name="Gujja S."/>
            <person name="Heilman E.R."/>
            <person name="Heiman D."/>
            <person name="Hepburn T."/>
            <person name="Howarth C."/>
            <person name="Jen D."/>
            <person name="Larson L."/>
            <person name="Mehta T."/>
            <person name="Neiman D."/>
            <person name="Pearson M."/>
            <person name="Roberts A."/>
            <person name="Saif S."/>
            <person name="Shea T."/>
            <person name="Shenoy N."/>
            <person name="Sisk P."/>
            <person name="Stolte C."/>
            <person name="Sykes S."/>
            <person name="Walk T."/>
            <person name="White J."/>
            <person name="Yandava C."/>
            <person name="Haas B."/>
            <person name="Nusbaum C."/>
            <person name="Birren B."/>
        </authorList>
    </citation>
    <scope>NUCLEOTIDE SEQUENCE</scope>
    <source>
        <strain evidence="2">R3-111a-1</strain>
    </source>
</reference>
<dbReference type="RefSeq" id="XP_009230088.1">
    <property type="nucleotide sequence ID" value="XM_009231824.1"/>
</dbReference>
<keyword evidence="4" id="KW-1185">Reference proteome</keyword>
<dbReference type="VEuPathDB" id="FungiDB:GGTG_13900"/>
<reference evidence="4" key="1">
    <citation type="submission" date="2010-07" db="EMBL/GenBank/DDBJ databases">
        <title>The genome sequence of Gaeumannomyces graminis var. tritici strain R3-111a-1.</title>
        <authorList>
            <consortium name="The Broad Institute Genome Sequencing Platform"/>
            <person name="Ma L.-J."/>
            <person name="Dead R."/>
            <person name="Young S."/>
            <person name="Zeng Q."/>
            <person name="Koehrsen M."/>
            <person name="Alvarado L."/>
            <person name="Berlin A."/>
            <person name="Chapman S.B."/>
            <person name="Chen Z."/>
            <person name="Freedman E."/>
            <person name="Gellesch M."/>
            <person name="Goldberg J."/>
            <person name="Griggs A."/>
            <person name="Gujja S."/>
            <person name="Heilman E.R."/>
            <person name="Heiman D."/>
            <person name="Hepburn T."/>
            <person name="Howarth C."/>
            <person name="Jen D."/>
            <person name="Larson L."/>
            <person name="Mehta T."/>
            <person name="Neiman D."/>
            <person name="Pearson M."/>
            <person name="Roberts A."/>
            <person name="Saif S."/>
            <person name="Shea T."/>
            <person name="Shenoy N."/>
            <person name="Sisk P."/>
            <person name="Stolte C."/>
            <person name="Sykes S."/>
            <person name="Walk T."/>
            <person name="White J."/>
            <person name="Yandava C."/>
            <person name="Haas B."/>
            <person name="Nusbaum C."/>
            <person name="Birren B."/>
        </authorList>
    </citation>
    <scope>NUCLEOTIDE SEQUENCE [LARGE SCALE GENOMIC DNA]</scope>
    <source>
        <strain evidence="4">R3-111a-1</strain>
    </source>
</reference>
<dbReference type="EMBL" id="GL385469">
    <property type="protein sequence ID" value="EJT68519.1"/>
    <property type="molecule type" value="Genomic_DNA"/>
</dbReference>
<feature type="non-terminal residue" evidence="2">
    <location>
        <position position="1"/>
    </location>
</feature>
<evidence type="ECO:0000313" key="4">
    <source>
        <dbReference type="Proteomes" id="UP000006039"/>
    </source>
</evidence>
<dbReference type="GeneID" id="20354358"/>
<evidence type="ECO:0000256" key="1">
    <source>
        <dbReference type="SAM" id="MobiDB-lite"/>
    </source>
</evidence>
<dbReference type="AlphaFoldDB" id="J8TUJ9"/>
<gene>
    <name evidence="3" type="primary">20354358</name>
    <name evidence="2" type="ORF">GGTG_13900</name>
</gene>
<accession>J8TUJ9</accession>
<evidence type="ECO:0000313" key="2">
    <source>
        <dbReference type="EMBL" id="EJT68519.1"/>
    </source>
</evidence>
<protein>
    <submittedName>
        <fullName evidence="2 3">Uncharacterized protein</fullName>
    </submittedName>
</protein>
<dbReference type="Proteomes" id="UP000006039">
    <property type="component" value="Unassembled WGS sequence"/>
</dbReference>
<evidence type="ECO:0000313" key="3">
    <source>
        <dbReference type="EnsemblFungi" id="EJT68519"/>
    </source>
</evidence>
<sequence>MRFATTTTRVKVVDFTLYGGPEQPVDLAPPGGEQAALGRGADGGHARPLEGGEAPPHDAAA</sequence>
<reference evidence="3" key="5">
    <citation type="submission" date="2018-04" db="UniProtKB">
        <authorList>
            <consortium name="EnsemblFungi"/>
        </authorList>
    </citation>
    <scope>IDENTIFICATION</scope>
    <source>
        <strain evidence="3">R3-111a-1</strain>
    </source>
</reference>
<name>J8TUJ9_GAET3</name>
<feature type="region of interest" description="Disordered" evidence="1">
    <location>
        <begin position="19"/>
        <end position="61"/>
    </location>
</feature>
<reference evidence="2" key="3">
    <citation type="submission" date="2010-09" db="EMBL/GenBank/DDBJ databases">
        <title>Annotation of Gaeumannomyces graminis var. tritici R3-111a-1.</title>
        <authorList>
            <consortium name="The Broad Institute Genome Sequencing Platform"/>
            <person name="Ma L.-J."/>
            <person name="Dead R."/>
            <person name="Young S.K."/>
            <person name="Zeng Q."/>
            <person name="Gargeya S."/>
            <person name="Fitzgerald M."/>
            <person name="Haas B."/>
            <person name="Abouelleil A."/>
            <person name="Alvarado L."/>
            <person name="Arachchi H.M."/>
            <person name="Berlin A."/>
            <person name="Brown A."/>
            <person name="Chapman S.B."/>
            <person name="Chen Z."/>
            <person name="Dunbar C."/>
            <person name="Freedman E."/>
            <person name="Gearin G."/>
            <person name="Gellesch M."/>
            <person name="Goldberg J."/>
            <person name="Griggs A."/>
            <person name="Gujja S."/>
            <person name="Heiman D."/>
            <person name="Howarth C."/>
            <person name="Larson L."/>
            <person name="Lui A."/>
            <person name="MacDonald P.J.P."/>
            <person name="Mehta T."/>
            <person name="Montmayeur A."/>
            <person name="Murphy C."/>
            <person name="Neiman D."/>
            <person name="Pearson M."/>
            <person name="Priest M."/>
            <person name="Roberts A."/>
            <person name="Saif S."/>
            <person name="Shea T."/>
            <person name="Shenoy N."/>
            <person name="Sisk P."/>
            <person name="Stolte C."/>
            <person name="Sykes S."/>
            <person name="Yandava C."/>
            <person name="Wortman J."/>
            <person name="Nusbaum C."/>
            <person name="Birren B."/>
        </authorList>
    </citation>
    <scope>NUCLEOTIDE SEQUENCE</scope>
    <source>
        <strain evidence="2">R3-111a-1</strain>
    </source>
</reference>
<proteinExistence type="predicted"/>
<reference evidence="3" key="4">
    <citation type="journal article" date="2015" name="G3 (Bethesda)">
        <title>Genome sequences of three phytopathogenic species of the Magnaporthaceae family of fungi.</title>
        <authorList>
            <person name="Okagaki L.H."/>
            <person name="Nunes C.C."/>
            <person name="Sailsbery J."/>
            <person name="Clay B."/>
            <person name="Brown D."/>
            <person name="John T."/>
            <person name="Oh Y."/>
            <person name="Young N."/>
            <person name="Fitzgerald M."/>
            <person name="Haas B.J."/>
            <person name="Zeng Q."/>
            <person name="Young S."/>
            <person name="Adiconis X."/>
            <person name="Fan L."/>
            <person name="Levin J.Z."/>
            <person name="Mitchell T.K."/>
            <person name="Okubara P.A."/>
            <person name="Farman M.L."/>
            <person name="Kohn L.M."/>
            <person name="Birren B."/>
            <person name="Ma L.-J."/>
            <person name="Dean R.A."/>
        </authorList>
    </citation>
    <scope>NUCLEOTIDE SEQUENCE</scope>
    <source>
        <strain evidence="3">R3-111a-1</strain>
    </source>
</reference>
<dbReference type="EnsemblFungi" id="EJT68519">
    <property type="protein sequence ID" value="EJT68519"/>
    <property type="gene ID" value="GGTG_13900"/>
</dbReference>